<dbReference type="GeneID" id="115744117"/>
<evidence type="ECO:0000259" key="1">
    <source>
        <dbReference type="Pfam" id="PF08787"/>
    </source>
</evidence>
<organism evidence="2 3">
    <name type="scientific">Rhodamnia argentea</name>
    <dbReference type="NCBI Taxonomy" id="178133"/>
    <lineage>
        <taxon>Eukaryota</taxon>
        <taxon>Viridiplantae</taxon>
        <taxon>Streptophyta</taxon>
        <taxon>Embryophyta</taxon>
        <taxon>Tracheophyta</taxon>
        <taxon>Spermatophyta</taxon>
        <taxon>Magnoliopsida</taxon>
        <taxon>eudicotyledons</taxon>
        <taxon>Gunneridae</taxon>
        <taxon>Pentapetalae</taxon>
        <taxon>rosids</taxon>
        <taxon>malvids</taxon>
        <taxon>Myrtales</taxon>
        <taxon>Myrtaceae</taxon>
        <taxon>Myrtoideae</taxon>
        <taxon>Myrteae</taxon>
        <taxon>Australasian group</taxon>
        <taxon>Rhodamnia</taxon>
    </lineage>
</organism>
<proteinExistence type="predicted"/>
<dbReference type="KEGG" id="rarg:115744117"/>
<dbReference type="RefSeq" id="XP_030535076.1">
    <property type="nucleotide sequence ID" value="XM_030679216.2"/>
</dbReference>
<dbReference type="PANTHER" id="PTHR33681:SF23">
    <property type="entry name" value="ALGINATE LYASE 2 DOMAIN-CONTAINING PROTEIN"/>
    <property type="match status" value="1"/>
</dbReference>
<accession>A0A8B8PJU6</accession>
<evidence type="ECO:0000313" key="2">
    <source>
        <dbReference type="Proteomes" id="UP000827889"/>
    </source>
</evidence>
<dbReference type="Pfam" id="PF08787">
    <property type="entry name" value="Alginate_lyase2"/>
    <property type="match status" value="1"/>
</dbReference>
<dbReference type="SUPFAM" id="SSF49899">
    <property type="entry name" value="Concanavalin A-like lectins/glucanases"/>
    <property type="match status" value="1"/>
</dbReference>
<dbReference type="PANTHER" id="PTHR33681">
    <property type="entry name" value="BINDING PROTEIN, PUTATIVE, EXPRESSED-RELATED"/>
    <property type="match status" value="1"/>
</dbReference>
<dbReference type="AlphaFoldDB" id="A0A8B8PJU6"/>
<reference evidence="3" key="1">
    <citation type="submission" date="2025-08" db="UniProtKB">
        <authorList>
            <consortium name="RefSeq"/>
        </authorList>
    </citation>
    <scope>IDENTIFICATION</scope>
    <source>
        <tissue evidence="3">Leaf</tissue>
    </source>
</reference>
<name>A0A8B8PJU6_9MYRT</name>
<keyword evidence="2" id="KW-1185">Reference proteome</keyword>
<dbReference type="InterPro" id="IPR014895">
    <property type="entry name" value="Alginate_lyase_2"/>
</dbReference>
<dbReference type="Gene3D" id="2.60.120.200">
    <property type="match status" value="1"/>
</dbReference>
<dbReference type="OrthoDB" id="4221926at2759"/>
<evidence type="ECO:0000313" key="3">
    <source>
        <dbReference type="RefSeq" id="XP_030535076.1"/>
    </source>
</evidence>
<gene>
    <name evidence="3" type="primary">LOC115744117</name>
</gene>
<dbReference type="InterPro" id="IPR013320">
    <property type="entry name" value="ConA-like_dom_sf"/>
</dbReference>
<protein>
    <submittedName>
        <fullName evidence="3">Citrate-binding protein-like</fullName>
    </submittedName>
</protein>
<sequence length="256" mass="29211">MVHDWQHFQISLGTAALVGKSLMDAGDGSLHRQFLPNTISKLTLFLLLPLILTSTPSSSSLWPSDPTFGFEELPLNQSNLHIQKPYDLPVSDRYSFIDGVHKLWVYSTDHPLSKGSPTRPRSEIMLNQYIYYSGVWQFEAYGYVPCGTSGVCITQVFGAQFPRNTTLMLRVYNGSLYYYHGTVLVPNIYDRWFRVNIIHDVTASNLKVYIDGEYKFETIGYGGTFHYFKCGVYAQDNASYYMESCWKGIRVLKKGD</sequence>
<dbReference type="Proteomes" id="UP000827889">
    <property type="component" value="Chromosome 11"/>
</dbReference>
<feature type="domain" description="Alginate lyase 2" evidence="1">
    <location>
        <begin position="78"/>
        <end position="251"/>
    </location>
</feature>